<evidence type="ECO:0000256" key="1">
    <source>
        <dbReference type="SAM" id="Phobius"/>
    </source>
</evidence>
<feature type="transmembrane region" description="Helical" evidence="1">
    <location>
        <begin position="50"/>
        <end position="67"/>
    </location>
</feature>
<gene>
    <name evidence="2" type="ORF">BJX66DRAFT_320248</name>
</gene>
<keyword evidence="1" id="KW-1133">Transmembrane helix</keyword>
<dbReference type="Proteomes" id="UP001610563">
    <property type="component" value="Unassembled WGS sequence"/>
</dbReference>
<organism evidence="2 3">
    <name type="scientific">Aspergillus keveii</name>
    <dbReference type="NCBI Taxonomy" id="714993"/>
    <lineage>
        <taxon>Eukaryota</taxon>
        <taxon>Fungi</taxon>
        <taxon>Dikarya</taxon>
        <taxon>Ascomycota</taxon>
        <taxon>Pezizomycotina</taxon>
        <taxon>Eurotiomycetes</taxon>
        <taxon>Eurotiomycetidae</taxon>
        <taxon>Eurotiales</taxon>
        <taxon>Aspergillaceae</taxon>
        <taxon>Aspergillus</taxon>
        <taxon>Aspergillus subgen. Nidulantes</taxon>
    </lineage>
</organism>
<name>A0ABR4FHP0_9EURO</name>
<proteinExistence type="predicted"/>
<protein>
    <submittedName>
        <fullName evidence="2">Uncharacterized protein</fullName>
    </submittedName>
</protein>
<keyword evidence="1" id="KW-0812">Transmembrane</keyword>
<reference evidence="2 3" key="1">
    <citation type="submission" date="2024-07" db="EMBL/GenBank/DDBJ databases">
        <title>Section-level genome sequencing and comparative genomics of Aspergillus sections Usti and Cavernicolus.</title>
        <authorList>
            <consortium name="Lawrence Berkeley National Laboratory"/>
            <person name="Nybo J.L."/>
            <person name="Vesth T.C."/>
            <person name="Theobald S."/>
            <person name="Frisvad J.C."/>
            <person name="Larsen T.O."/>
            <person name="Kjaerboelling I."/>
            <person name="Rothschild-Mancinelli K."/>
            <person name="Lyhne E.K."/>
            <person name="Kogle M.E."/>
            <person name="Barry K."/>
            <person name="Clum A."/>
            <person name="Na H."/>
            <person name="Ledsgaard L."/>
            <person name="Lin J."/>
            <person name="Lipzen A."/>
            <person name="Kuo A."/>
            <person name="Riley R."/>
            <person name="Mondo S."/>
            <person name="Labutti K."/>
            <person name="Haridas S."/>
            <person name="Pangalinan J."/>
            <person name="Salamov A.A."/>
            <person name="Simmons B.A."/>
            <person name="Magnuson J.K."/>
            <person name="Chen J."/>
            <person name="Drula E."/>
            <person name="Henrissat B."/>
            <person name="Wiebenga A."/>
            <person name="Lubbers R.J."/>
            <person name="Gomes A.C."/>
            <person name="Makela M.R."/>
            <person name="Stajich J."/>
            <person name="Grigoriev I.V."/>
            <person name="Mortensen U.H."/>
            <person name="De Vries R.P."/>
            <person name="Baker S.E."/>
            <person name="Andersen M.R."/>
        </authorList>
    </citation>
    <scope>NUCLEOTIDE SEQUENCE [LARGE SCALE GENOMIC DNA]</scope>
    <source>
        <strain evidence="2 3">CBS 209.92</strain>
    </source>
</reference>
<evidence type="ECO:0000313" key="3">
    <source>
        <dbReference type="Proteomes" id="UP001610563"/>
    </source>
</evidence>
<dbReference type="EMBL" id="JBFTWV010000367">
    <property type="protein sequence ID" value="KAL2782622.1"/>
    <property type="molecule type" value="Genomic_DNA"/>
</dbReference>
<evidence type="ECO:0000313" key="2">
    <source>
        <dbReference type="EMBL" id="KAL2782622.1"/>
    </source>
</evidence>
<sequence length="110" mass="12718">MGAIQANGPVRRLSSLERRWMEGKAADNKDNNNNNNNDEARLRAMVVDRMFTSQFTVMFPLLIFLVPRRPIIRRRRLKAPPPIRSGPHLRRLDLLARLSRLFALMPVLSS</sequence>
<accession>A0ABR4FHP0</accession>
<keyword evidence="3" id="KW-1185">Reference proteome</keyword>
<comment type="caution">
    <text evidence="2">The sequence shown here is derived from an EMBL/GenBank/DDBJ whole genome shotgun (WGS) entry which is preliminary data.</text>
</comment>
<keyword evidence="1" id="KW-0472">Membrane</keyword>